<proteinExistence type="inferred from homology"/>
<comment type="caution">
    <text evidence="7">The sequence shown here is derived from an EMBL/GenBank/DDBJ whole genome shotgun (WGS) entry which is preliminary data.</text>
</comment>
<dbReference type="EMBL" id="BMOV01000005">
    <property type="protein sequence ID" value="GGO12145.1"/>
    <property type="molecule type" value="Genomic_DNA"/>
</dbReference>
<dbReference type="Proteomes" id="UP000602381">
    <property type="component" value="Unassembled WGS sequence"/>
</dbReference>
<dbReference type="PANTHER" id="PTHR37937">
    <property type="entry name" value="CONJUGATIVE TRANSFER: DNA TRANSPORT"/>
    <property type="match status" value="1"/>
</dbReference>
<accession>A0ABQ2LDU7</accession>
<protein>
    <submittedName>
        <fullName evidence="7">Conjugal transfer protein TraG</fullName>
    </submittedName>
</protein>
<dbReference type="SUPFAM" id="SSF52540">
    <property type="entry name" value="P-loop containing nucleoside triphosphate hydrolases"/>
    <property type="match status" value="1"/>
</dbReference>
<keyword evidence="6" id="KW-0472">Membrane</keyword>
<dbReference type="CDD" id="cd01127">
    <property type="entry name" value="TrwB_TraG_TraD_VirD4"/>
    <property type="match status" value="1"/>
</dbReference>
<dbReference type="Pfam" id="PF02534">
    <property type="entry name" value="T4SS-DNA_transf"/>
    <property type="match status" value="2"/>
</dbReference>
<evidence type="ECO:0000313" key="7">
    <source>
        <dbReference type="EMBL" id="GGO12145.1"/>
    </source>
</evidence>
<dbReference type="PANTHER" id="PTHR37937:SF1">
    <property type="entry name" value="CONJUGATIVE TRANSFER: DNA TRANSPORT"/>
    <property type="match status" value="1"/>
</dbReference>
<keyword evidence="8" id="KW-1185">Reference proteome</keyword>
<evidence type="ECO:0000313" key="8">
    <source>
        <dbReference type="Proteomes" id="UP000602381"/>
    </source>
</evidence>
<evidence type="ECO:0000256" key="5">
    <source>
        <dbReference type="ARBA" id="ARBA00022989"/>
    </source>
</evidence>
<dbReference type="InterPro" id="IPR003688">
    <property type="entry name" value="TraG/VirD4"/>
</dbReference>
<dbReference type="Gene3D" id="3.40.50.300">
    <property type="entry name" value="P-loop containing nucleotide triphosphate hydrolases"/>
    <property type="match status" value="1"/>
</dbReference>
<comment type="similarity">
    <text evidence="2">Belongs to the VirD4/TraG family.</text>
</comment>
<keyword evidence="4" id="KW-0812">Transmembrane</keyword>
<evidence type="ECO:0000256" key="4">
    <source>
        <dbReference type="ARBA" id="ARBA00022692"/>
    </source>
</evidence>
<gene>
    <name evidence="7" type="primary">traG</name>
    <name evidence="7" type="ORF">GCM10007972_16730</name>
</gene>
<name>A0ABQ2LDU7_9PROT</name>
<organism evidence="7 8">
    <name type="scientific">Iodidimonas muriae</name>
    <dbReference type="NCBI Taxonomy" id="261467"/>
    <lineage>
        <taxon>Bacteria</taxon>
        <taxon>Pseudomonadati</taxon>
        <taxon>Pseudomonadota</taxon>
        <taxon>Alphaproteobacteria</taxon>
        <taxon>Iodidimonadales</taxon>
        <taxon>Iodidimonadaceae</taxon>
        <taxon>Iodidimonas</taxon>
    </lineage>
</organism>
<dbReference type="InterPro" id="IPR027417">
    <property type="entry name" value="P-loop_NTPase"/>
</dbReference>
<comment type="subcellular location">
    <subcellularLocation>
        <location evidence="1">Cell membrane</location>
        <topology evidence="1">Multi-pass membrane protein</topology>
    </subcellularLocation>
</comment>
<evidence type="ECO:0000256" key="3">
    <source>
        <dbReference type="ARBA" id="ARBA00022475"/>
    </source>
</evidence>
<keyword evidence="5" id="KW-1133">Transmembrane helix</keyword>
<keyword evidence="3" id="KW-1003">Cell membrane</keyword>
<dbReference type="RefSeq" id="WP_188873771.1">
    <property type="nucleotide sequence ID" value="NZ_BMOV01000005.1"/>
</dbReference>
<evidence type="ECO:0000256" key="1">
    <source>
        <dbReference type="ARBA" id="ARBA00004651"/>
    </source>
</evidence>
<evidence type="ECO:0000256" key="6">
    <source>
        <dbReference type="ARBA" id="ARBA00023136"/>
    </source>
</evidence>
<sequence>MMSNEEYRFGSASWSDESELRRAGLLSARGLQIGYSANKSICLETDAPIITVAGAGSGKMRDLLALAVARNAGNRNFILDPRGEIAAVTMVNFVLNRSYLYCWNPTGMRGLPQHRMNPLDILRLNDPHFHADCKFIAESLIPTSGASNGRYFELRAREWIENIIKMLVERDGKVSFPSLYRVINWIEADPNAWADCLEAMLGSSMDSVRRTAGEMLAKQQESEKEFGSILGEIYAHLNFLDDPMLQAALDGADASLADTCNSGQPTSWAINVPIEYVGLWSPILRTMFTVQMLYKSRAPSAQRATMIIDEAGQLGNFEALLRAFTFGRGAGVQVWALFQDVGQIVRNFGAPALQGFMGSSALRQFFGVRDYQTAQMVSSMLGTETLEYDDSLRQADAKRQKMNAAKSIMNGGDPFSAYADMKYHAYAEEHRTKQARALMMPEEILSMPEDKQLLFISGKNLKPIFAEKHPYYERSDFTGRFLPNPFHPPHDSVPIPSRWGRRRARVIVERVPQQFSHYPQYSDGMWSYVEGFRPS</sequence>
<evidence type="ECO:0000256" key="2">
    <source>
        <dbReference type="ARBA" id="ARBA00008806"/>
    </source>
</evidence>
<reference evidence="8" key="1">
    <citation type="journal article" date="2019" name="Int. J. Syst. Evol. Microbiol.">
        <title>The Global Catalogue of Microorganisms (GCM) 10K type strain sequencing project: providing services to taxonomists for standard genome sequencing and annotation.</title>
        <authorList>
            <consortium name="The Broad Institute Genomics Platform"/>
            <consortium name="The Broad Institute Genome Sequencing Center for Infectious Disease"/>
            <person name="Wu L."/>
            <person name="Ma J."/>
        </authorList>
    </citation>
    <scope>NUCLEOTIDE SEQUENCE [LARGE SCALE GENOMIC DNA]</scope>
    <source>
        <strain evidence="8">JCM 17843</strain>
    </source>
</reference>
<dbReference type="InterPro" id="IPR051539">
    <property type="entry name" value="T4SS-coupling_protein"/>
</dbReference>